<evidence type="ECO:0000256" key="11">
    <source>
        <dbReference type="ARBA" id="ARBA00022927"/>
    </source>
</evidence>
<feature type="domain" description="Rabaptin coiled-coil" evidence="22">
    <location>
        <begin position="131"/>
        <end position="614"/>
    </location>
</feature>
<dbReference type="PRINTS" id="PR01432">
    <property type="entry name" value="RABAPTIN"/>
</dbReference>
<keyword evidence="13 19" id="KW-0175">Coiled coil</keyword>
<feature type="coiled-coil region" evidence="19">
    <location>
        <begin position="669"/>
        <end position="774"/>
    </location>
</feature>
<dbReference type="RefSeq" id="XP_032354375.1">
    <property type="nucleotide sequence ID" value="XM_032498484.1"/>
</dbReference>
<evidence type="ECO:0000256" key="14">
    <source>
        <dbReference type="ARBA" id="ARBA00023329"/>
    </source>
</evidence>
<dbReference type="CTD" id="9135"/>
<evidence type="ECO:0000256" key="1">
    <source>
        <dbReference type="ARBA" id="ARBA00004172"/>
    </source>
</evidence>
<keyword evidence="8" id="KW-0254">Endocytosis</keyword>
<evidence type="ECO:0000256" key="5">
    <source>
        <dbReference type="ARBA" id="ARBA00022448"/>
    </source>
</evidence>
<dbReference type="AlphaFoldDB" id="A0A8B8UJS7"/>
<evidence type="ECO:0000256" key="8">
    <source>
        <dbReference type="ARBA" id="ARBA00022583"/>
    </source>
</evidence>
<dbReference type="GeneID" id="102511679"/>
<evidence type="ECO:0000256" key="19">
    <source>
        <dbReference type="SAM" id="Coils"/>
    </source>
</evidence>
<proteinExistence type="inferred from homology"/>
<dbReference type="InterPro" id="IPR003914">
    <property type="entry name" value="Rabaptin"/>
</dbReference>
<evidence type="ECO:0000256" key="15">
    <source>
        <dbReference type="ARBA" id="ARBA00053463"/>
    </source>
</evidence>
<keyword evidence="6" id="KW-0963">Cytoplasm</keyword>
<dbReference type="Gene3D" id="1.20.5.340">
    <property type="match status" value="1"/>
</dbReference>
<accession>A0A8B8UJS7</accession>
<dbReference type="GO" id="GO:0008083">
    <property type="term" value="F:growth factor activity"/>
    <property type="evidence" value="ECO:0007669"/>
    <property type="project" value="InterPro"/>
</dbReference>
<dbReference type="PANTHER" id="PTHR31179">
    <property type="entry name" value="RAB GTPASE-BINDING EFFECTOR PROTEIN"/>
    <property type="match status" value="1"/>
</dbReference>
<evidence type="ECO:0000259" key="22">
    <source>
        <dbReference type="Pfam" id="PF03528"/>
    </source>
</evidence>
<protein>
    <recommendedName>
        <fullName evidence="16">Rab GTPase-binding effector protein 1</fullName>
    </recommendedName>
    <alternativeName>
        <fullName evidence="18">Rabaptin-5</fullName>
    </alternativeName>
    <alternativeName>
        <fullName evidence="17">Rabaptin-5alpha</fullName>
    </alternativeName>
</protein>
<comment type="function">
    <text evidence="15">Rab effector protein acting as linker between gamma-adaptin, RAB4A and RAB5A. Involved in endocytic membrane fusion and membrane trafficking of recycling endosomes. Involved in KCNH1 channels trafficking to and from the cell membrane. Stimulates RABGEF1 mediated nucleotide exchange on RAB5A. Mediates the traffic of PKD1:PKD2 complex from the endoplasmic reticulum through the Golgi to the cilium.</text>
</comment>
<dbReference type="GO" id="GO:0005096">
    <property type="term" value="F:GTPase activator activity"/>
    <property type="evidence" value="ECO:0007669"/>
    <property type="project" value="InterPro"/>
</dbReference>
<keyword evidence="12" id="KW-0007">Acetylation</keyword>
<feature type="chain" id="PRO_5034010692" description="Rab GTPase-binding effector protein 1" evidence="21">
    <location>
        <begin position="18"/>
        <end position="981"/>
    </location>
</feature>
<keyword evidence="14" id="KW-0968">Cytoplasmic vesicle</keyword>
<keyword evidence="21" id="KW-0732">Signal</keyword>
<feature type="coiled-coil region" evidence="19">
    <location>
        <begin position="818"/>
        <end position="908"/>
    </location>
</feature>
<evidence type="ECO:0000256" key="12">
    <source>
        <dbReference type="ARBA" id="ARBA00022990"/>
    </source>
</evidence>
<evidence type="ECO:0000256" key="18">
    <source>
        <dbReference type="ARBA" id="ARBA00081948"/>
    </source>
</evidence>
<dbReference type="GO" id="GO:0005769">
    <property type="term" value="C:early endosome"/>
    <property type="evidence" value="ECO:0007669"/>
    <property type="project" value="UniProtKB-SubCell"/>
</dbReference>
<dbReference type="SUPFAM" id="SSF103652">
    <property type="entry name" value="G protein-binding domain"/>
    <property type="match status" value="2"/>
</dbReference>
<dbReference type="Proteomes" id="UP000694856">
    <property type="component" value="Chromosome 16"/>
</dbReference>
<comment type="subcellular location">
    <subcellularLocation>
        <location evidence="3">Cytoplasmic vesicle</location>
    </subcellularLocation>
    <subcellularLocation>
        <location evidence="2">Early endosome</location>
    </subcellularLocation>
    <subcellularLocation>
        <location evidence="1">Recycling endosome</location>
    </subcellularLocation>
</comment>
<evidence type="ECO:0000256" key="21">
    <source>
        <dbReference type="SAM" id="SignalP"/>
    </source>
</evidence>
<feature type="region of interest" description="Disordered" evidence="20">
    <location>
        <begin position="434"/>
        <end position="459"/>
    </location>
</feature>
<organism evidence="24 25">
    <name type="scientific">Camelus ferus</name>
    <name type="common">Wild bactrian camel</name>
    <name type="synonym">Camelus bactrianus ferus</name>
    <dbReference type="NCBI Taxonomy" id="419612"/>
    <lineage>
        <taxon>Eukaryota</taxon>
        <taxon>Metazoa</taxon>
        <taxon>Chordata</taxon>
        <taxon>Craniata</taxon>
        <taxon>Vertebrata</taxon>
        <taxon>Euteleostomi</taxon>
        <taxon>Mammalia</taxon>
        <taxon>Eutheria</taxon>
        <taxon>Laurasiatheria</taxon>
        <taxon>Artiodactyla</taxon>
        <taxon>Tylopoda</taxon>
        <taxon>Camelidae</taxon>
        <taxon>Camelus</taxon>
    </lineage>
</organism>
<evidence type="ECO:0000313" key="25">
    <source>
        <dbReference type="RefSeq" id="XP_032354375.1"/>
    </source>
</evidence>
<feature type="domain" description="Rabaptin GTPase-Rab5 binding" evidence="23">
    <location>
        <begin position="652"/>
        <end position="958"/>
    </location>
</feature>
<keyword evidence="10" id="KW-0967">Endosome</keyword>
<evidence type="ECO:0000256" key="17">
    <source>
        <dbReference type="ARBA" id="ARBA00077424"/>
    </source>
</evidence>
<evidence type="ECO:0000256" key="7">
    <source>
        <dbReference type="ARBA" id="ARBA00022553"/>
    </source>
</evidence>
<evidence type="ECO:0000256" key="10">
    <source>
        <dbReference type="ARBA" id="ARBA00022753"/>
    </source>
</evidence>
<evidence type="ECO:0000256" key="13">
    <source>
        <dbReference type="ARBA" id="ARBA00023054"/>
    </source>
</evidence>
<dbReference type="InterPro" id="IPR015390">
    <property type="entry name" value="Rabaptin_Rab5-bd_dom"/>
</dbReference>
<sequence length="981" mass="112489">MSASFWFLPCGRGLVTAALSTDRSWALLPVREPLTQPQLARQEGAQDPAPACLQGRKGARPAEPFFLLISQMTPFPCLSQAVISPSSPSTRLGLTSIFPALSSRFEVQDRAFDWLYLGHVLSPVSKGTWEISLQQRVAELEKINAEFLRAQQQLEQEFNQKRAKFKELYLAKEEDLKRQNAVLQAAQDDLGHLRTQLWEAQAEMENIKAIATVSENTKQEAIDEVKRQWREEVASLQAVMKETVRDYEHQFHLRLEQERTQWAQYRESAEREIADLRRRLSEGQEEENLENEMKKAQEDAEKLRSVVMPMEKEIAALKDKLTEAEDKIKELEASKVKELNHYLEAEKSCRTDLEMYVAVLNTQKSVLQEDAEKLRKELHEVCHLLEQERQQHNQLKHTWQKANDQFLESQRLLMRDMQRMEIVLTSEQLRQVEELKKKDQEEDEQQRLNKRKDPKKTDVEEEVKIPVVCALTHEEPSAQLSNEEEHLDSTHGSVHSLDADLLLPSGDPFSKSDNDMFKDGLRRAQSTDSLGTSGSLQSKALGYNCKAKSAGNLDESDFGPLVGADSVSENFDTASLGSLQMPSGFMLTKDQERAIKAMTPEQEETASLLSSVTQGMESAYVSPSGYRLVSETEWNLLQKEVHNAGNKLGRRCDMCSNYEKQLQGIQIQEAETRDQVKKLQVMLRQANDQLEKTMKDKQELEDFIKQSTEDSSHQISALVLRAQASEILLEELQQAFSQAKRDVQEQMAVLMQSREQVSEELVRLQKDNDSLQGKHSLHVSLQQAEDFILPDTAEALRELVLKYRENIINVRTAADHVEEKLKAEILFLKEQIQAEQCLKENLEETLQLEIENCKEEIASISSLKAELERIKVEKGQLESTLREKSQQLESLQEMKITLEEQLKKETAAKVTVEQLMFEEKNKAQRLQTELDVSEQVQRDFVKLSQTLQVQLERIRQADSLERIRAILNDTKLTDINQLPET</sequence>
<keyword evidence="9" id="KW-0053">Apoptosis</keyword>
<feature type="signal peptide" evidence="21">
    <location>
        <begin position="1"/>
        <end position="17"/>
    </location>
</feature>
<dbReference type="GO" id="GO:0015031">
    <property type="term" value="P:protein transport"/>
    <property type="evidence" value="ECO:0007669"/>
    <property type="project" value="UniProtKB-KW"/>
</dbReference>
<keyword evidence="5" id="KW-0813">Transport</keyword>
<dbReference type="FunFam" id="1.20.5.340:FF:000022">
    <property type="entry name" value="Rabaptin, RAB GTPase-binding effector protein 1"/>
    <property type="match status" value="1"/>
</dbReference>
<keyword evidence="11" id="KW-0653">Protein transport</keyword>
<evidence type="ECO:0000313" key="24">
    <source>
        <dbReference type="Proteomes" id="UP000694856"/>
    </source>
</evidence>
<comment type="similarity">
    <text evidence="4">Belongs to the rabaptin family.</text>
</comment>
<keyword evidence="24" id="KW-1185">Reference proteome</keyword>
<dbReference type="FunFam" id="1.20.5.730:FF:000002">
    <property type="entry name" value="Rabaptin, RAB GTPase-binding effector protein 1"/>
    <property type="match status" value="1"/>
</dbReference>
<evidence type="ECO:0000256" key="16">
    <source>
        <dbReference type="ARBA" id="ARBA00069951"/>
    </source>
</evidence>
<dbReference type="KEGG" id="cfr:102511679"/>
<evidence type="ECO:0000256" key="2">
    <source>
        <dbReference type="ARBA" id="ARBA00004412"/>
    </source>
</evidence>
<feature type="coiled-coil region" evidence="19">
    <location>
        <begin position="137"/>
        <end position="405"/>
    </location>
</feature>
<dbReference type="Pfam" id="PF09311">
    <property type="entry name" value="Rab5-bind"/>
    <property type="match status" value="1"/>
</dbReference>
<dbReference type="PANTHER" id="PTHR31179:SF5">
    <property type="entry name" value="RAB GTPASE-BINDING EFFECTOR PROTEIN 1"/>
    <property type="match status" value="1"/>
</dbReference>
<evidence type="ECO:0000256" key="3">
    <source>
        <dbReference type="ARBA" id="ARBA00004541"/>
    </source>
</evidence>
<reference evidence="25" key="1">
    <citation type="submission" date="2025-08" db="UniProtKB">
        <authorList>
            <consortium name="RefSeq"/>
        </authorList>
    </citation>
    <scope>IDENTIFICATION</scope>
    <source>
        <tissue evidence="25">Ear skin</tissue>
    </source>
</reference>
<evidence type="ECO:0000256" key="4">
    <source>
        <dbReference type="ARBA" id="ARBA00006603"/>
    </source>
</evidence>
<evidence type="ECO:0000256" key="20">
    <source>
        <dbReference type="SAM" id="MobiDB-lite"/>
    </source>
</evidence>
<evidence type="ECO:0000256" key="9">
    <source>
        <dbReference type="ARBA" id="ARBA00022703"/>
    </source>
</evidence>
<dbReference type="Pfam" id="PF03528">
    <property type="entry name" value="Rabaptin"/>
    <property type="match status" value="1"/>
</dbReference>
<dbReference type="GO" id="GO:0006897">
    <property type="term" value="P:endocytosis"/>
    <property type="evidence" value="ECO:0007669"/>
    <property type="project" value="UniProtKB-KW"/>
</dbReference>
<name>A0A8B8UJS7_CAMFR</name>
<keyword evidence="7" id="KW-0597">Phosphoprotein</keyword>
<evidence type="ECO:0000256" key="6">
    <source>
        <dbReference type="ARBA" id="ARBA00022490"/>
    </source>
</evidence>
<dbReference type="Gene3D" id="1.20.5.730">
    <property type="entry name" value="Single helix bin"/>
    <property type="match status" value="1"/>
</dbReference>
<evidence type="ECO:0000259" key="23">
    <source>
        <dbReference type="Pfam" id="PF09311"/>
    </source>
</evidence>
<dbReference type="GO" id="GO:0030139">
    <property type="term" value="C:endocytic vesicle"/>
    <property type="evidence" value="ECO:0007669"/>
    <property type="project" value="TreeGrafter"/>
</dbReference>
<dbReference type="GO" id="GO:0006915">
    <property type="term" value="P:apoptotic process"/>
    <property type="evidence" value="ECO:0007669"/>
    <property type="project" value="UniProtKB-KW"/>
</dbReference>
<dbReference type="InterPro" id="IPR018514">
    <property type="entry name" value="Rabaptin_CC"/>
</dbReference>
<dbReference type="GO" id="GO:0006893">
    <property type="term" value="P:Golgi to plasma membrane transport"/>
    <property type="evidence" value="ECO:0007669"/>
    <property type="project" value="TreeGrafter"/>
</dbReference>
<dbReference type="GO" id="GO:0055037">
    <property type="term" value="C:recycling endosome"/>
    <property type="evidence" value="ECO:0007669"/>
    <property type="project" value="UniProtKB-SubCell"/>
</dbReference>
<gene>
    <name evidence="25" type="primary">RABEP1</name>
</gene>